<proteinExistence type="predicted"/>
<dbReference type="InterPro" id="IPR036979">
    <property type="entry name" value="CM_dom_sf"/>
</dbReference>
<dbReference type="PIRSF" id="PIRSF029775">
    <property type="entry name" value="Isochor_pyr_lyas"/>
    <property type="match status" value="1"/>
</dbReference>
<dbReference type="Pfam" id="PF01817">
    <property type="entry name" value="CM_2"/>
    <property type="match status" value="1"/>
</dbReference>
<accession>A0ABY2VQJ6</accession>
<organism evidence="4 5">
    <name type="scientific">Pseudomonas protegens</name>
    <dbReference type="NCBI Taxonomy" id="380021"/>
    <lineage>
        <taxon>Bacteria</taxon>
        <taxon>Pseudomonadati</taxon>
        <taxon>Pseudomonadota</taxon>
        <taxon>Gammaproteobacteria</taxon>
        <taxon>Pseudomonadales</taxon>
        <taxon>Pseudomonadaceae</taxon>
        <taxon>Pseudomonas</taxon>
    </lineage>
</organism>
<dbReference type="SUPFAM" id="SSF48600">
    <property type="entry name" value="Chorismate mutase II"/>
    <property type="match status" value="1"/>
</dbReference>
<gene>
    <name evidence="4" type="ORF">FEF10_06070</name>
</gene>
<dbReference type="Proteomes" id="UP000310095">
    <property type="component" value="Unassembled WGS sequence"/>
</dbReference>
<dbReference type="EC" id="5.4.99.5" evidence="1"/>
<dbReference type="InterPro" id="IPR051331">
    <property type="entry name" value="Chorismate_mutase-related"/>
</dbReference>
<dbReference type="NCBIfam" id="TIGR01803">
    <property type="entry name" value="CM-like"/>
    <property type="match status" value="1"/>
</dbReference>
<dbReference type="NCBIfam" id="NF005475">
    <property type="entry name" value="PRK07075.1"/>
    <property type="match status" value="1"/>
</dbReference>
<evidence type="ECO:0000313" key="5">
    <source>
        <dbReference type="Proteomes" id="UP000310095"/>
    </source>
</evidence>
<evidence type="ECO:0000256" key="1">
    <source>
        <dbReference type="ARBA" id="ARBA00012404"/>
    </source>
</evidence>
<name>A0ABY2VQJ6_9PSED</name>
<sequence>MAVLAFDPMNFPLVDPDMKTPEQCSGLDDVRCGIDAMDQQIIQALGRRLAYVKAAAQFKPTEDSIAAPERVAAMLPQRRQWAEQASLDPMFVVPLFAQIIHWNIAQQVRHWRRQHGLDQGAQDE</sequence>
<keyword evidence="5" id="KW-1185">Reference proteome</keyword>
<dbReference type="PROSITE" id="PS51168">
    <property type="entry name" value="CHORISMATE_MUT_2"/>
    <property type="match status" value="1"/>
</dbReference>
<keyword evidence="4" id="KW-0456">Lyase</keyword>
<dbReference type="Gene3D" id="1.20.59.10">
    <property type="entry name" value="Chorismate mutase"/>
    <property type="match status" value="1"/>
</dbReference>
<dbReference type="InterPro" id="IPR002701">
    <property type="entry name" value="CM_II_prokaryot"/>
</dbReference>
<dbReference type="InterPro" id="IPR008241">
    <property type="entry name" value="Isochorismate_pyruvate-lyase"/>
</dbReference>
<dbReference type="EMBL" id="VAVY01000001">
    <property type="protein sequence ID" value="TMM67015.1"/>
    <property type="molecule type" value="Genomic_DNA"/>
</dbReference>
<protein>
    <recommendedName>
        <fullName evidence="1">chorismate mutase</fullName>
        <ecNumber evidence="1">5.4.99.5</ecNumber>
    </recommendedName>
</protein>
<reference evidence="4 5" key="1">
    <citation type="submission" date="2019-05" db="EMBL/GenBank/DDBJ databases">
        <title>Identification and Biocontrol Activity Analysis of Biocontrol Strain PF-1 Based on Genome-wide Data.</title>
        <authorList>
            <person name="Qi J."/>
        </authorList>
    </citation>
    <scope>NUCLEOTIDE SEQUENCE [LARGE SCALE GENOMIC DNA]</scope>
    <source>
        <strain evidence="4 5">PF-1</strain>
    </source>
</reference>
<dbReference type="GO" id="GO:0016829">
    <property type="term" value="F:lyase activity"/>
    <property type="evidence" value="ECO:0007669"/>
    <property type="project" value="UniProtKB-KW"/>
</dbReference>
<evidence type="ECO:0000313" key="4">
    <source>
        <dbReference type="EMBL" id="TMM67015.1"/>
    </source>
</evidence>
<dbReference type="PANTHER" id="PTHR38041:SF1">
    <property type="entry name" value="CHORISMATE MUTASE"/>
    <property type="match status" value="1"/>
</dbReference>
<evidence type="ECO:0000259" key="3">
    <source>
        <dbReference type="PROSITE" id="PS51168"/>
    </source>
</evidence>
<comment type="caution">
    <text evidence="4">The sequence shown here is derived from an EMBL/GenBank/DDBJ whole genome shotgun (WGS) entry which is preliminary data.</text>
</comment>
<dbReference type="SMART" id="SM00830">
    <property type="entry name" value="CM_2"/>
    <property type="match status" value="1"/>
</dbReference>
<dbReference type="PANTHER" id="PTHR38041">
    <property type="entry name" value="CHORISMATE MUTASE"/>
    <property type="match status" value="1"/>
</dbReference>
<dbReference type="InterPro" id="IPR036263">
    <property type="entry name" value="Chorismate_II_sf"/>
</dbReference>
<keyword evidence="2" id="KW-0413">Isomerase</keyword>
<evidence type="ECO:0000256" key="2">
    <source>
        <dbReference type="ARBA" id="ARBA00023235"/>
    </source>
</evidence>
<feature type="domain" description="Chorismate mutase" evidence="3">
    <location>
        <begin position="21"/>
        <end position="111"/>
    </location>
</feature>